<reference evidence="2 3" key="1">
    <citation type="submission" date="2020-07" db="EMBL/GenBank/DDBJ databases">
        <title>Description of Kordia aestuariivivens sp. nov., isolated from a tidal flat.</title>
        <authorList>
            <person name="Park S."/>
            <person name="Yoon J.-H."/>
        </authorList>
    </citation>
    <scope>NUCLEOTIDE SEQUENCE [LARGE SCALE GENOMIC DNA]</scope>
    <source>
        <strain evidence="2 3">YSTF-M3</strain>
    </source>
</reference>
<keyword evidence="1" id="KW-0732">Signal</keyword>
<accession>A0ABR7QD16</accession>
<organism evidence="2 3">
    <name type="scientific">Kordia aestuariivivens</name>
    <dbReference type="NCBI Taxonomy" id="2759037"/>
    <lineage>
        <taxon>Bacteria</taxon>
        <taxon>Pseudomonadati</taxon>
        <taxon>Bacteroidota</taxon>
        <taxon>Flavobacteriia</taxon>
        <taxon>Flavobacteriales</taxon>
        <taxon>Flavobacteriaceae</taxon>
        <taxon>Kordia</taxon>
    </lineage>
</organism>
<dbReference type="Proteomes" id="UP000619238">
    <property type="component" value="Unassembled WGS sequence"/>
</dbReference>
<feature type="chain" id="PRO_5047248926" evidence="1">
    <location>
        <begin position="19"/>
        <end position="212"/>
    </location>
</feature>
<comment type="caution">
    <text evidence="2">The sequence shown here is derived from an EMBL/GenBank/DDBJ whole genome shotgun (WGS) entry which is preliminary data.</text>
</comment>
<protein>
    <submittedName>
        <fullName evidence="2">Uncharacterized protein</fullName>
    </submittedName>
</protein>
<evidence type="ECO:0000313" key="2">
    <source>
        <dbReference type="EMBL" id="MBC8756440.1"/>
    </source>
</evidence>
<dbReference type="EMBL" id="JACGWS010000011">
    <property type="protein sequence ID" value="MBC8756440.1"/>
    <property type="molecule type" value="Genomic_DNA"/>
</dbReference>
<proteinExistence type="predicted"/>
<evidence type="ECO:0000313" key="3">
    <source>
        <dbReference type="Proteomes" id="UP000619238"/>
    </source>
</evidence>
<keyword evidence="3" id="KW-1185">Reference proteome</keyword>
<sequence>MKKIITVIALCFATIGFAQDKKDTKDVVLTEMTQEVCECVSEKSSEGLTKEEVEIQLGLCMMKSYGKYKDRLDKYLVVSLDDANSLEVLGQEIGFKMLELCPDTFMVFAKDLIEDEIKEQSNAPSKGSNTAVLGNVVKLTNDQFNIVTFKGENKREYKLLWLEYFEGQELLSDVKNLKKSKMKVSYESKEMYDPKLKDYRTYKVLRKLEVLN</sequence>
<dbReference type="RefSeq" id="WP_187563476.1">
    <property type="nucleotide sequence ID" value="NZ_JACGWS010000011.1"/>
</dbReference>
<gene>
    <name evidence="2" type="ORF">H2O64_17330</name>
</gene>
<evidence type="ECO:0000256" key="1">
    <source>
        <dbReference type="SAM" id="SignalP"/>
    </source>
</evidence>
<feature type="signal peptide" evidence="1">
    <location>
        <begin position="1"/>
        <end position="18"/>
    </location>
</feature>
<name>A0ABR7QD16_9FLAO</name>